<protein>
    <recommendedName>
        <fullName evidence="1">GmrSD restriction endonucleases N-terminal domain-containing protein</fullName>
    </recommendedName>
</protein>
<dbReference type="InterPro" id="IPR004919">
    <property type="entry name" value="GmrSD_N"/>
</dbReference>
<dbReference type="EMBL" id="AP011526">
    <property type="protein sequence ID" value="BAP60938.1"/>
    <property type="molecule type" value="Genomic_DNA"/>
</dbReference>
<evidence type="ECO:0000313" key="2">
    <source>
        <dbReference type="EMBL" id="BAP60938.1"/>
    </source>
</evidence>
<sequence>MQDLKIKEIFSEHVNYSIDALKQMFNGSFLISNQDFQRDYFYDNKKASKIVESALLRFPLGTIYLNEEDSGVYSLIDGKQRILSLMRFINNEFPLFGLEILDELNGKYFKDLDAQLKGRYENSAISTVVIKKASHDQKRNIFLRVNQRFH</sequence>
<accession>A0A2Z5PGV5</accession>
<dbReference type="PANTHER" id="PTHR39639">
    <property type="entry name" value="CHROMOSOME 16, WHOLE GENOME SHOTGUN SEQUENCE"/>
    <property type="match status" value="1"/>
</dbReference>
<dbReference type="RefSeq" id="WP_146778148.1">
    <property type="nucleotide sequence ID" value="NZ_AP011526.1"/>
</dbReference>
<name>A0A2Z5PGV5_METMI</name>
<dbReference type="GeneID" id="41279237"/>
<gene>
    <name evidence="2" type="ORF">MMKA1_08210</name>
</gene>
<dbReference type="AlphaFoldDB" id="A0A2Z5PGV5"/>
<dbReference type="Pfam" id="PF03235">
    <property type="entry name" value="GmrSD_N"/>
    <property type="match status" value="1"/>
</dbReference>
<dbReference type="KEGG" id="mmak:MMKA1_08210"/>
<organism evidence="2 3">
    <name type="scientific">Methanococcus maripaludis KA1</name>
    <dbReference type="NCBI Taxonomy" id="637914"/>
    <lineage>
        <taxon>Archaea</taxon>
        <taxon>Methanobacteriati</taxon>
        <taxon>Methanobacteriota</taxon>
        <taxon>Methanomada group</taxon>
        <taxon>Methanococci</taxon>
        <taxon>Methanococcales</taxon>
        <taxon>Methanococcaceae</taxon>
        <taxon>Methanococcus</taxon>
    </lineage>
</organism>
<dbReference type="Proteomes" id="UP000264208">
    <property type="component" value="Chromosome"/>
</dbReference>
<reference evidence="2 3" key="1">
    <citation type="submission" date="2009-06" db="EMBL/GenBank/DDBJ databases">
        <title>Molecular Evidence for Microbiologically Influenced Corrosion from genome of Methanogen.</title>
        <authorList>
            <person name="Ito N."/>
            <person name="Tsurumaru H."/>
            <person name="Shimizu A."/>
            <person name="Harada T."/>
            <person name="Hosoyama A."/>
            <person name="Horikawa H."/>
            <person name="Wakai S."/>
            <person name="Sasaki K."/>
            <person name="Nishijima K."/>
            <person name="Ataku H."/>
            <person name="Yamazaki J."/>
            <person name="Mise M."/>
            <person name="Yamazaki S."/>
            <person name="Tanikawa S."/>
            <person name="Harayama S."/>
            <person name="Fujita N."/>
        </authorList>
    </citation>
    <scope>NUCLEOTIDE SEQUENCE [LARGE SCALE GENOMIC DNA]</scope>
    <source>
        <strain evidence="3">KA1 ( NBRC 102054)</strain>
    </source>
</reference>
<proteinExistence type="predicted"/>
<evidence type="ECO:0000313" key="3">
    <source>
        <dbReference type="Proteomes" id="UP000264208"/>
    </source>
</evidence>
<evidence type="ECO:0000259" key="1">
    <source>
        <dbReference type="Pfam" id="PF03235"/>
    </source>
</evidence>
<dbReference type="PANTHER" id="PTHR39639:SF1">
    <property type="entry name" value="DUF262 DOMAIN-CONTAINING PROTEIN"/>
    <property type="match status" value="1"/>
</dbReference>
<feature type="domain" description="GmrSD restriction endonucleases N-terminal" evidence="1">
    <location>
        <begin position="22"/>
        <end position="148"/>
    </location>
</feature>